<dbReference type="InParanoid" id="A0A067M2Q9"/>
<feature type="compositionally biased region" description="Basic and acidic residues" evidence="1">
    <location>
        <begin position="51"/>
        <end position="102"/>
    </location>
</feature>
<reference evidence="3" key="1">
    <citation type="journal article" date="2014" name="Proc. Natl. Acad. Sci. U.S.A.">
        <title>Extensive sampling of basidiomycete genomes demonstrates inadequacy of the white-rot/brown-rot paradigm for wood decay fungi.</title>
        <authorList>
            <person name="Riley R."/>
            <person name="Salamov A.A."/>
            <person name="Brown D.W."/>
            <person name="Nagy L.G."/>
            <person name="Floudas D."/>
            <person name="Held B.W."/>
            <person name="Levasseur A."/>
            <person name="Lombard V."/>
            <person name="Morin E."/>
            <person name="Otillar R."/>
            <person name="Lindquist E.A."/>
            <person name="Sun H."/>
            <person name="LaButti K.M."/>
            <person name="Schmutz J."/>
            <person name="Jabbour D."/>
            <person name="Luo H."/>
            <person name="Baker S.E."/>
            <person name="Pisabarro A.G."/>
            <person name="Walton J.D."/>
            <person name="Blanchette R.A."/>
            <person name="Henrissat B."/>
            <person name="Martin F."/>
            <person name="Cullen D."/>
            <person name="Hibbett D.S."/>
            <person name="Grigoriev I.V."/>
        </authorList>
    </citation>
    <scope>NUCLEOTIDE SEQUENCE [LARGE SCALE GENOMIC DNA]</scope>
    <source>
        <strain evidence="3">FD-172 SS1</strain>
    </source>
</reference>
<dbReference type="EMBL" id="KL198083">
    <property type="protein sequence ID" value="KDQ09005.1"/>
    <property type="molecule type" value="Genomic_DNA"/>
</dbReference>
<protein>
    <submittedName>
        <fullName evidence="2">Uncharacterized protein</fullName>
    </submittedName>
</protein>
<gene>
    <name evidence="2" type="ORF">BOTBODRAFT_643523</name>
</gene>
<dbReference type="HOGENOM" id="CLU_1294197_0_0_1"/>
<dbReference type="Proteomes" id="UP000027195">
    <property type="component" value="Unassembled WGS sequence"/>
</dbReference>
<evidence type="ECO:0000256" key="1">
    <source>
        <dbReference type="SAM" id="MobiDB-lite"/>
    </source>
</evidence>
<evidence type="ECO:0000313" key="3">
    <source>
        <dbReference type="Proteomes" id="UP000027195"/>
    </source>
</evidence>
<sequence length="213" mass="24156">MEREKAKRGRLRPEGTRMREMIERWPKWGKAKRVATRRGDASIETAKVGQPRREAARHEVARHEEKKAGGKEEAQRREKGARQQREGTTGCEEKKAGGKEEEMQQQGDGTATRPRRGPSSQAFRLGAPAFEEEKKTVLGVLGRHWARELERRQIGLAQLDEHLTFASSHPDPGLARRGAESREVILTQTRHRLAAFRAAYSTVATRFAETGYH</sequence>
<keyword evidence="3" id="KW-1185">Reference proteome</keyword>
<accession>A0A067M2Q9</accession>
<proteinExistence type="predicted"/>
<name>A0A067M2Q9_BOTB1</name>
<evidence type="ECO:0000313" key="2">
    <source>
        <dbReference type="EMBL" id="KDQ09005.1"/>
    </source>
</evidence>
<feature type="region of interest" description="Disordered" evidence="1">
    <location>
        <begin position="28"/>
        <end position="123"/>
    </location>
</feature>
<dbReference type="AlphaFoldDB" id="A0A067M2Q9"/>
<organism evidence="2 3">
    <name type="scientific">Botryobasidium botryosum (strain FD-172 SS1)</name>
    <dbReference type="NCBI Taxonomy" id="930990"/>
    <lineage>
        <taxon>Eukaryota</taxon>
        <taxon>Fungi</taxon>
        <taxon>Dikarya</taxon>
        <taxon>Basidiomycota</taxon>
        <taxon>Agaricomycotina</taxon>
        <taxon>Agaricomycetes</taxon>
        <taxon>Cantharellales</taxon>
        <taxon>Botryobasidiaceae</taxon>
        <taxon>Botryobasidium</taxon>
    </lineage>
</organism>